<evidence type="ECO:0000256" key="1">
    <source>
        <dbReference type="SAM" id="MobiDB-lite"/>
    </source>
</evidence>
<reference evidence="2" key="1">
    <citation type="submission" date="2020-02" db="EMBL/GenBank/DDBJ databases">
        <authorList>
            <person name="Meier V. D."/>
        </authorList>
    </citation>
    <scope>NUCLEOTIDE SEQUENCE</scope>
    <source>
        <strain evidence="2">AVDCRST_MAG67</strain>
    </source>
</reference>
<name>A0A6J4SCL1_9ACTN</name>
<dbReference type="EMBL" id="CADCVQ010000071">
    <property type="protein sequence ID" value="CAA9495743.1"/>
    <property type="molecule type" value="Genomic_DNA"/>
</dbReference>
<feature type="non-terminal residue" evidence="2">
    <location>
        <position position="77"/>
    </location>
</feature>
<organism evidence="2">
    <name type="scientific">uncultured Solirubrobacteraceae bacterium</name>
    <dbReference type="NCBI Taxonomy" id="1162706"/>
    <lineage>
        <taxon>Bacteria</taxon>
        <taxon>Bacillati</taxon>
        <taxon>Actinomycetota</taxon>
        <taxon>Thermoleophilia</taxon>
        <taxon>Solirubrobacterales</taxon>
        <taxon>Solirubrobacteraceae</taxon>
        <taxon>environmental samples</taxon>
    </lineage>
</organism>
<evidence type="ECO:0000313" key="2">
    <source>
        <dbReference type="EMBL" id="CAA9495743.1"/>
    </source>
</evidence>
<sequence>AERRRRALHPARGNPRLPARSRAGRHARVRLHAGVGLLPCGDAVLRRHGRRAARSRGVVRADAAPRCHPCGAGRDPM</sequence>
<gene>
    <name evidence="2" type="ORF">AVDCRST_MAG67-1543</name>
</gene>
<protein>
    <submittedName>
        <fullName evidence="2">Uncharacterized protein</fullName>
    </submittedName>
</protein>
<accession>A0A6J4SCL1</accession>
<dbReference type="AlphaFoldDB" id="A0A6J4SCL1"/>
<proteinExistence type="predicted"/>
<feature type="non-terminal residue" evidence="2">
    <location>
        <position position="1"/>
    </location>
</feature>
<feature type="region of interest" description="Disordered" evidence="1">
    <location>
        <begin position="1"/>
        <end position="25"/>
    </location>
</feature>